<dbReference type="SUPFAM" id="SSF48371">
    <property type="entry name" value="ARM repeat"/>
    <property type="match status" value="1"/>
</dbReference>
<dbReference type="AlphaFoldDB" id="A2EQ86"/>
<gene>
    <name evidence="1" type="ORF">TVAG_058260</name>
</gene>
<sequence length="460" mass="52183">MKPEELQYINQVGNALDTFVNAVKSEIATDIISSANNITNLIQENIKIPVTTFTSQNFVTALEISLSKSNAPILISVFSMLSKIFFATDKLTSSLKINIIELFKHASSQILLEQNVPIFACLLNIASEYNHNSHEIIELASFSELLLESLKKREITYYDVLYLYNVHTGLPYEPVDNPLTCNVMRLLFEVAFNSPPEIGRVALFTLANNTVLRMLGSTRILNACGLFDRFIEILPQLSGEYLDAVIFILSRFVHNEMFEDTNKKDVFSKAIPLDYFAQNIGNFEESCRLSLISLITELGRTRTLDILQTDIVSYLCDWYTNSPNYNVYQKSGLALCCMISNLEDPYTQFPNVFEVLKILIEKIADGSDEMVAYFVIKVAFKIKAKMSMNGLAQKYEDQADNIGLMEMIETYSVSGSDNLIDAIEFLNLNIDFYGLTEKLKEAKEERDRLALEIGEPLKYR</sequence>
<organism evidence="1 2">
    <name type="scientific">Trichomonas vaginalis (strain ATCC PRA-98 / G3)</name>
    <dbReference type="NCBI Taxonomy" id="412133"/>
    <lineage>
        <taxon>Eukaryota</taxon>
        <taxon>Metamonada</taxon>
        <taxon>Parabasalia</taxon>
        <taxon>Trichomonadida</taxon>
        <taxon>Trichomonadidae</taxon>
        <taxon>Trichomonas</taxon>
    </lineage>
</organism>
<protein>
    <submittedName>
        <fullName evidence="1">Uncharacterized protein</fullName>
    </submittedName>
</protein>
<dbReference type="InParanoid" id="A2EQ86"/>
<dbReference type="VEuPathDB" id="TrichDB:TVAGG3_0586540"/>
<reference evidence="1" key="1">
    <citation type="submission" date="2006-10" db="EMBL/GenBank/DDBJ databases">
        <authorList>
            <person name="Amadeo P."/>
            <person name="Zhao Q."/>
            <person name="Wortman J."/>
            <person name="Fraser-Liggett C."/>
            <person name="Carlton J."/>
        </authorList>
    </citation>
    <scope>NUCLEOTIDE SEQUENCE</scope>
    <source>
        <strain evidence="1">G3</strain>
    </source>
</reference>
<dbReference type="SMR" id="A2EQ86"/>
<dbReference type="Proteomes" id="UP000001542">
    <property type="component" value="Unassembled WGS sequence"/>
</dbReference>
<proteinExistence type="predicted"/>
<reference evidence="1" key="2">
    <citation type="journal article" date="2007" name="Science">
        <title>Draft genome sequence of the sexually transmitted pathogen Trichomonas vaginalis.</title>
        <authorList>
            <person name="Carlton J.M."/>
            <person name="Hirt R.P."/>
            <person name="Silva J.C."/>
            <person name="Delcher A.L."/>
            <person name="Schatz M."/>
            <person name="Zhao Q."/>
            <person name="Wortman J.R."/>
            <person name="Bidwell S.L."/>
            <person name="Alsmark U.C.M."/>
            <person name="Besteiro S."/>
            <person name="Sicheritz-Ponten T."/>
            <person name="Noel C.J."/>
            <person name="Dacks J.B."/>
            <person name="Foster P.G."/>
            <person name="Simillion C."/>
            <person name="Van de Peer Y."/>
            <person name="Miranda-Saavedra D."/>
            <person name="Barton G.J."/>
            <person name="Westrop G.D."/>
            <person name="Mueller S."/>
            <person name="Dessi D."/>
            <person name="Fiori P.L."/>
            <person name="Ren Q."/>
            <person name="Paulsen I."/>
            <person name="Zhang H."/>
            <person name="Bastida-Corcuera F.D."/>
            <person name="Simoes-Barbosa A."/>
            <person name="Brown M.T."/>
            <person name="Hayes R.D."/>
            <person name="Mukherjee M."/>
            <person name="Okumura C.Y."/>
            <person name="Schneider R."/>
            <person name="Smith A.J."/>
            <person name="Vanacova S."/>
            <person name="Villalvazo M."/>
            <person name="Haas B.J."/>
            <person name="Pertea M."/>
            <person name="Feldblyum T.V."/>
            <person name="Utterback T.R."/>
            <person name="Shu C.L."/>
            <person name="Osoegawa K."/>
            <person name="de Jong P.J."/>
            <person name="Hrdy I."/>
            <person name="Horvathova L."/>
            <person name="Zubacova Z."/>
            <person name="Dolezal P."/>
            <person name="Malik S.B."/>
            <person name="Logsdon J.M. Jr."/>
            <person name="Henze K."/>
            <person name="Gupta A."/>
            <person name="Wang C.C."/>
            <person name="Dunne R.L."/>
            <person name="Upcroft J.A."/>
            <person name="Upcroft P."/>
            <person name="White O."/>
            <person name="Salzberg S.L."/>
            <person name="Tang P."/>
            <person name="Chiu C.-H."/>
            <person name="Lee Y.-S."/>
            <person name="Embley T.M."/>
            <person name="Coombs G.H."/>
            <person name="Mottram J.C."/>
            <person name="Tachezy J."/>
            <person name="Fraser-Liggett C.M."/>
            <person name="Johnson P.J."/>
        </authorList>
    </citation>
    <scope>NUCLEOTIDE SEQUENCE [LARGE SCALE GENOMIC DNA]</scope>
    <source>
        <strain evidence="1">G3</strain>
    </source>
</reference>
<dbReference type="InterPro" id="IPR016024">
    <property type="entry name" value="ARM-type_fold"/>
</dbReference>
<evidence type="ECO:0000313" key="1">
    <source>
        <dbReference type="EMBL" id="EAY05169.1"/>
    </source>
</evidence>
<accession>A2EQ86</accession>
<dbReference type="KEGG" id="tva:4763035"/>
<dbReference type="VEuPathDB" id="TrichDB:TVAG_058260"/>
<dbReference type="RefSeq" id="XP_001317392.1">
    <property type="nucleotide sequence ID" value="XM_001317357.1"/>
</dbReference>
<name>A2EQ86_TRIV3</name>
<dbReference type="EMBL" id="DS113455">
    <property type="protein sequence ID" value="EAY05169.1"/>
    <property type="molecule type" value="Genomic_DNA"/>
</dbReference>
<keyword evidence="2" id="KW-1185">Reference proteome</keyword>
<evidence type="ECO:0000313" key="2">
    <source>
        <dbReference type="Proteomes" id="UP000001542"/>
    </source>
</evidence>